<evidence type="ECO:0000313" key="3">
    <source>
        <dbReference type="Proteomes" id="UP000822688"/>
    </source>
</evidence>
<gene>
    <name evidence="2" type="ORF">KC19_12G169500</name>
</gene>
<dbReference type="EMBL" id="CM026433">
    <property type="protein sequence ID" value="KAG0555442.1"/>
    <property type="molecule type" value="Genomic_DNA"/>
</dbReference>
<feature type="transmembrane region" description="Helical" evidence="1">
    <location>
        <begin position="12"/>
        <end position="36"/>
    </location>
</feature>
<evidence type="ECO:0000313" key="2">
    <source>
        <dbReference type="EMBL" id="KAG0555442.1"/>
    </source>
</evidence>
<keyword evidence="1" id="KW-0472">Membrane</keyword>
<evidence type="ECO:0000256" key="1">
    <source>
        <dbReference type="SAM" id="Phobius"/>
    </source>
</evidence>
<dbReference type="Proteomes" id="UP000822688">
    <property type="component" value="Chromosome 12"/>
</dbReference>
<comment type="caution">
    <text evidence="2">The sequence shown here is derived from an EMBL/GenBank/DDBJ whole genome shotgun (WGS) entry which is preliminary data.</text>
</comment>
<sequence>MSCHVLCKVPLWVIFFLHSLTMHAAGGIILIGAMLVKSSSSSTCSSNSVYGGRSWEYICHMQGKTTAAILITMRV</sequence>
<keyword evidence="1" id="KW-1133">Transmembrane helix</keyword>
<dbReference type="AlphaFoldDB" id="A0A8T0GE09"/>
<keyword evidence="1" id="KW-0812">Transmembrane</keyword>
<protein>
    <submittedName>
        <fullName evidence="2">Uncharacterized protein</fullName>
    </submittedName>
</protein>
<reference evidence="2" key="1">
    <citation type="submission" date="2020-06" db="EMBL/GenBank/DDBJ databases">
        <title>WGS assembly of Ceratodon purpureus strain R40.</title>
        <authorList>
            <person name="Carey S.B."/>
            <person name="Jenkins J."/>
            <person name="Shu S."/>
            <person name="Lovell J.T."/>
            <person name="Sreedasyam A."/>
            <person name="Maumus F."/>
            <person name="Tiley G.P."/>
            <person name="Fernandez-Pozo N."/>
            <person name="Barry K."/>
            <person name="Chen C."/>
            <person name="Wang M."/>
            <person name="Lipzen A."/>
            <person name="Daum C."/>
            <person name="Saski C.A."/>
            <person name="Payton A.C."/>
            <person name="Mcbreen J.C."/>
            <person name="Conrad R.E."/>
            <person name="Kollar L.M."/>
            <person name="Olsson S."/>
            <person name="Huttunen S."/>
            <person name="Landis J.B."/>
            <person name="Wickett N.J."/>
            <person name="Johnson M.G."/>
            <person name="Rensing S.A."/>
            <person name="Grimwood J."/>
            <person name="Schmutz J."/>
            <person name="Mcdaniel S.F."/>
        </authorList>
    </citation>
    <scope>NUCLEOTIDE SEQUENCE</scope>
    <source>
        <strain evidence="2">R40</strain>
    </source>
</reference>
<keyword evidence="3" id="KW-1185">Reference proteome</keyword>
<accession>A0A8T0GE09</accession>
<proteinExistence type="predicted"/>
<organism evidence="2 3">
    <name type="scientific">Ceratodon purpureus</name>
    <name type="common">Fire moss</name>
    <name type="synonym">Dicranum purpureum</name>
    <dbReference type="NCBI Taxonomy" id="3225"/>
    <lineage>
        <taxon>Eukaryota</taxon>
        <taxon>Viridiplantae</taxon>
        <taxon>Streptophyta</taxon>
        <taxon>Embryophyta</taxon>
        <taxon>Bryophyta</taxon>
        <taxon>Bryophytina</taxon>
        <taxon>Bryopsida</taxon>
        <taxon>Dicranidae</taxon>
        <taxon>Pseudoditrichales</taxon>
        <taxon>Ditrichaceae</taxon>
        <taxon>Ceratodon</taxon>
    </lineage>
</organism>
<name>A0A8T0GE09_CERPU</name>